<name>A0A074S6S9_9AGAM</name>
<gene>
    <name evidence="2" type="ORF">V565_043440</name>
</gene>
<keyword evidence="3" id="KW-1185">Reference proteome</keyword>
<accession>A0A074S6S9</accession>
<dbReference type="Proteomes" id="UP000027456">
    <property type="component" value="Unassembled WGS sequence"/>
</dbReference>
<evidence type="ECO:0000313" key="3">
    <source>
        <dbReference type="Proteomes" id="UP000027456"/>
    </source>
</evidence>
<feature type="compositionally biased region" description="Low complexity" evidence="1">
    <location>
        <begin position="33"/>
        <end position="49"/>
    </location>
</feature>
<dbReference type="HOGENOM" id="CLU_1826390_0_0_1"/>
<dbReference type="AlphaFoldDB" id="A0A074S6S9"/>
<proteinExistence type="predicted"/>
<feature type="region of interest" description="Disordered" evidence="1">
    <location>
        <begin position="33"/>
        <end position="59"/>
    </location>
</feature>
<evidence type="ECO:0000313" key="2">
    <source>
        <dbReference type="EMBL" id="KEP52578.1"/>
    </source>
</evidence>
<sequence length="141" mass="15455">MSVGANANWFILRFRFRPGIVAFNVIWVEENATGDTPTRTPTSTGAETGRTSGSNHSTPTTLAAFPTAPPANGTHTHADCVCVYRARNVEIGRRKGQHAGIVKRRGRWPGVISWMGESVGRYLSCYIIVSFLSSKEVRCSR</sequence>
<reference evidence="2 3" key="1">
    <citation type="submission" date="2013-12" db="EMBL/GenBank/DDBJ databases">
        <authorList>
            <person name="Cubeta M."/>
            <person name="Pakala S."/>
            <person name="Fedorova N."/>
            <person name="Thomas E."/>
            <person name="Dean R."/>
            <person name="Jabaji S."/>
            <person name="Neate S."/>
            <person name="Toda T."/>
            <person name="Tavantzis S."/>
            <person name="Vilgalys R."/>
            <person name="Bharathan N."/>
            <person name="Pakala S."/>
            <person name="Losada L.S."/>
            <person name="Zafar N."/>
            <person name="Nierman W."/>
        </authorList>
    </citation>
    <scope>NUCLEOTIDE SEQUENCE [LARGE SCALE GENOMIC DNA]</scope>
    <source>
        <strain evidence="2 3">123E</strain>
    </source>
</reference>
<evidence type="ECO:0000256" key="1">
    <source>
        <dbReference type="SAM" id="MobiDB-lite"/>
    </source>
</evidence>
<comment type="caution">
    <text evidence="2">The sequence shown here is derived from an EMBL/GenBank/DDBJ whole genome shotgun (WGS) entry which is preliminary data.</text>
</comment>
<protein>
    <submittedName>
        <fullName evidence="2">Uncharacterized protein</fullName>
    </submittedName>
</protein>
<dbReference type="EMBL" id="AZST01000098">
    <property type="protein sequence ID" value="KEP52578.1"/>
    <property type="molecule type" value="Genomic_DNA"/>
</dbReference>
<organism evidence="2 3">
    <name type="scientific">Rhizoctonia solani 123E</name>
    <dbReference type="NCBI Taxonomy" id="1423351"/>
    <lineage>
        <taxon>Eukaryota</taxon>
        <taxon>Fungi</taxon>
        <taxon>Dikarya</taxon>
        <taxon>Basidiomycota</taxon>
        <taxon>Agaricomycotina</taxon>
        <taxon>Agaricomycetes</taxon>
        <taxon>Cantharellales</taxon>
        <taxon>Ceratobasidiaceae</taxon>
        <taxon>Rhizoctonia</taxon>
    </lineage>
</organism>